<sequence length="423" mass="46806">MHIRTALTRLVRGAVLTTAFIGLSAPNTVAAADGSAASSGSGGFVPAASVPADQLRHLDRPVPLNQYSHHSAGFRSSRAAAAPAANDEADLRKECARHAKEARSAKGWLKSRFESCQKRPYDLVLRNKKGTESIGRLWFDMWTLGFTYDGSRRVDYVASIENIRVQTVPSEDATKWRIGQRFSYSIDGSSSDPDAKVIAPKVQGRDELLGLWDRKPHWNLTYTSPDKGAQYSKGNQQLVSTLVTMDLTADSPNASSYSQVGAYYSNVRFDYAGPVAGKYKGTVFTQAHVVLTMDRKDPAVRESALHIYDALHRPERTFPSFVGKSVPGEKEPLHRLVNKDKQDANRKKSIAECEKVWGKYDGTDLQCDEYPFASTKEGSTKGDDRYSVRLIDGDDNEAGGRRLNDVYINNRVLDGDPFYVKVT</sequence>
<organism evidence="3 4">
    <name type="scientific">Streptomyces beihaiensis</name>
    <dbReference type="NCBI Taxonomy" id="2984495"/>
    <lineage>
        <taxon>Bacteria</taxon>
        <taxon>Bacillati</taxon>
        <taxon>Actinomycetota</taxon>
        <taxon>Actinomycetes</taxon>
        <taxon>Kitasatosporales</taxon>
        <taxon>Streptomycetaceae</taxon>
        <taxon>Streptomyces</taxon>
    </lineage>
</organism>
<dbReference type="InterPro" id="IPR029476">
    <property type="entry name" value="DNase_NucA_NucB"/>
</dbReference>
<protein>
    <submittedName>
        <fullName evidence="3">NucA/NucB deoxyribonuclease domain-containing protein</fullName>
    </submittedName>
</protein>
<evidence type="ECO:0000313" key="4">
    <source>
        <dbReference type="Proteomes" id="UP001163064"/>
    </source>
</evidence>
<proteinExistence type="predicted"/>
<evidence type="ECO:0000259" key="2">
    <source>
        <dbReference type="Pfam" id="PF14040"/>
    </source>
</evidence>
<dbReference type="Proteomes" id="UP001163064">
    <property type="component" value="Unassembled WGS sequence"/>
</dbReference>
<keyword evidence="1" id="KW-0732">Signal</keyword>
<evidence type="ECO:0000313" key="3">
    <source>
        <dbReference type="EMBL" id="MCX3061162.1"/>
    </source>
</evidence>
<evidence type="ECO:0000256" key="1">
    <source>
        <dbReference type="SAM" id="SignalP"/>
    </source>
</evidence>
<reference evidence="3" key="1">
    <citation type="submission" date="2022-10" db="EMBL/GenBank/DDBJ databases">
        <title>Streptomyces beihaiensis sp. nov., a chitin degrading actinobacterium, isolated from shrimp pond soil.</title>
        <authorList>
            <person name="Xie J."/>
            <person name="Shen N."/>
        </authorList>
    </citation>
    <scope>NUCLEOTIDE SEQUENCE</scope>
    <source>
        <strain evidence="3">GXMU-J5</strain>
    </source>
</reference>
<feature type="chain" id="PRO_5046394176" evidence="1">
    <location>
        <begin position="32"/>
        <end position="423"/>
    </location>
</feature>
<feature type="signal peptide" evidence="1">
    <location>
        <begin position="1"/>
        <end position="31"/>
    </location>
</feature>
<gene>
    <name evidence="3" type="ORF">OFY01_15610</name>
</gene>
<comment type="caution">
    <text evidence="3">The sequence shown here is derived from an EMBL/GenBank/DDBJ whole genome shotgun (WGS) entry which is preliminary data.</text>
</comment>
<accession>A0ABT3TVS8</accession>
<feature type="domain" description="Deoxyribonuclease NucA/NucB" evidence="2">
    <location>
        <begin position="338"/>
        <end position="420"/>
    </location>
</feature>
<dbReference type="Pfam" id="PF14040">
    <property type="entry name" value="DNase_NucA_NucB"/>
    <property type="match status" value="1"/>
</dbReference>
<dbReference type="EMBL" id="JAPHNL010000162">
    <property type="protein sequence ID" value="MCX3061162.1"/>
    <property type="molecule type" value="Genomic_DNA"/>
</dbReference>
<dbReference type="RefSeq" id="WP_266600296.1">
    <property type="nucleotide sequence ID" value="NZ_JAPHNL010000162.1"/>
</dbReference>
<name>A0ABT3TVS8_9ACTN</name>
<keyword evidence="4" id="KW-1185">Reference proteome</keyword>